<reference evidence="3 4" key="1">
    <citation type="journal article" date="2009" name="Int. J. Syst. Evol. Microbiol.">
        <title>Paenibacillus contaminans sp. nov., isolated from a contaminated laboratory plate.</title>
        <authorList>
            <person name="Chou J.H."/>
            <person name="Lee J.H."/>
            <person name="Lin M.C."/>
            <person name="Chang P.S."/>
            <person name="Arun A.B."/>
            <person name="Young C.C."/>
            <person name="Chen W.M."/>
        </authorList>
    </citation>
    <scope>NUCLEOTIDE SEQUENCE [LARGE SCALE GENOMIC DNA]</scope>
    <source>
        <strain evidence="3 4">CKOBP-6</strain>
    </source>
</reference>
<evidence type="ECO:0000313" key="3">
    <source>
        <dbReference type="EMBL" id="RAV21074.1"/>
    </source>
</evidence>
<dbReference type="SUPFAM" id="SSF53697">
    <property type="entry name" value="SIS domain"/>
    <property type="match status" value="1"/>
</dbReference>
<dbReference type="InterPro" id="IPR001347">
    <property type="entry name" value="SIS_dom"/>
</dbReference>
<sequence>MPSIREKRAYTEQRLLLSVFRKMNERLSSRGANIMVMKAYFDVVKNLVSKIEETQSATIARLAERIADSVEKDGVLHIFGSGHSHMIGEDAFHRAGGLACINAMLEESLMETNSGRATVLERLPGYAEVLMAGYDLRAGEVIVIISNSGINAVPIEMAFACKQKGLYVVAITNLDHSKQVQSRHSSGKRLFEIADVVLDNCGVLGDAEIGLDGLEQKIGPTSTLSGVLIMQLLIAEITGILQSRGITPPVFLSQNCSGGDEHNEKLVERYKGRVRYL</sequence>
<dbReference type="EMBL" id="QMFB01000006">
    <property type="protein sequence ID" value="RAV21074.1"/>
    <property type="molecule type" value="Genomic_DNA"/>
</dbReference>
<accession>A0A329MMT2</accession>
<protein>
    <recommendedName>
        <fullName evidence="1">UPF0309 protein DQG23_13425</fullName>
    </recommendedName>
</protein>
<dbReference type="PANTHER" id="PTHR30390:SF7">
    <property type="entry name" value="PHOSPHOHEPTOSE ISOMERASE"/>
    <property type="match status" value="1"/>
</dbReference>
<keyword evidence="4" id="KW-1185">Reference proteome</keyword>
<name>A0A329MMT2_9BACL</name>
<dbReference type="AlphaFoldDB" id="A0A329MMT2"/>
<evidence type="ECO:0000313" key="4">
    <source>
        <dbReference type="Proteomes" id="UP000250369"/>
    </source>
</evidence>
<dbReference type="InterPro" id="IPR035472">
    <property type="entry name" value="RpiR-like_SIS"/>
</dbReference>
<gene>
    <name evidence="3" type="ORF">DQG23_13425</name>
</gene>
<dbReference type="InterPro" id="IPR022951">
    <property type="entry name" value="UPF0309"/>
</dbReference>
<comment type="similarity">
    <text evidence="1">Belongs to the UPF0309 family.</text>
</comment>
<feature type="domain" description="SIS" evidence="2">
    <location>
        <begin position="66"/>
        <end position="246"/>
    </location>
</feature>
<organism evidence="3 4">
    <name type="scientific">Paenibacillus contaminans</name>
    <dbReference type="NCBI Taxonomy" id="450362"/>
    <lineage>
        <taxon>Bacteria</taxon>
        <taxon>Bacillati</taxon>
        <taxon>Bacillota</taxon>
        <taxon>Bacilli</taxon>
        <taxon>Bacillales</taxon>
        <taxon>Paenibacillaceae</taxon>
        <taxon>Paenibacillus</taxon>
    </lineage>
</organism>
<dbReference type="HAMAP" id="MF_01240">
    <property type="entry name" value="UPF0309"/>
    <property type="match status" value="1"/>
</dbReference>
<dbReference type="InterPro" id="IPR046348">
    <property type="entry name" value="SIS_dom_sf"/>
</dbReference>
<evidence type="ECO:0000256" key="1">
    <source>
        <dbReference type="HAMAP-Rule" id="MF_01240"/>
    </source>
</evidence>
<dbReference type="PANTHER" id="PTHR30390">
    <property type="entry name" value="SEDOHEPTULOSE 7-PHOSPHATE ISOMERASE / DNAA INITIATOR-ASSOCIATING FACTOR FOR REPLICATION INITIATION"/>
    <property type="match status" value="1"/>
</dbReference>
<dbReference type="InterPro" id="IPR050099">
    <property type="entry name" value="SIS_GmhA/DiaA_subfam"/>
</dbReference>
<dbReference type="PROSITE" id="PS51464">
    <property type="entry name" value="SIS"/>
    <property type="match status" value="1"/>
</dbReference>
<dbReference type="GO" id="GO:1901135">
    <property type="term" value="P:carbohydrate derivative metabolic process"/>
    <property type="evidence" value="ECO:0007669"/>
    <property type="project" value="InterPro"/>
</dbReference>
<comment type="caution">
    <text evidence="3">The sequence shown here is derived from an EMBL/GenBank/DDBJ whole genome shotgun (WGS) entry which is preliminary data.</text>
</comment>
<dbReference type="NCBIfam" id="NF002805">
    <property type="entry name" value="PRK02947.1"/>
    <property type="match status" value="1"/>
</dbReference>
<dbReference type="Proteomes" id="UP000250369">
    <property type="component" value="Unassembled WGS sequence"/>
</dbReference>
<dbReference type="Pfam" id="PF13580">
    <property type="entry name" value="SIS_2"/>
    <property type="match status" value="1"/>
</dbReference>
<evidence type="ECO:0000259" key="2">
    <source>
        <dbReference type="PROSITE" id="PS51464"/>
    </source>
</evidence>
<dbReference type="GO" id="GO:0097367">
    <property type="term" value="F:carbohydrate derivative binding"/>
    <property type="evidence" value="ECO:0007669"/>
    <property type="project" value="InterPro"/>
</dbReference>
<dbReference type="Gene3D" id="3.40.50.10490">
    <property type="entry name" value="Glucose-6-phosphate isomerase like protein, domain 1"/>
    <property type="match status" value="1"/>
</dbReference>
<dbReference type="CDD" id="cd05013">
    <property type="entry name" value="SIS_RpiR"/>
    <property type="match status" value="1"/>
</dbReference>
<proteinExistence type="inferred from homology"/>